<organism evidence="2 3">
    <name type="scientific">Periophthalmus magnuspinnatus</name>
    <dbReference type="NCBI Taxonomy" id="409849"/>
    <lineage>
        <taxon>Eukaryota</taxon>
        <taxon>Metazoa</taxon>
        <taxon>Chordata</taxon>
        <taxon>Craniata</taxon>
        <taxon>Vertebrata</taxon>
        <taxon>Euteleostomi</taxon>
        <taxon>Actinopterygii</taxon>
        <taxon>Neopterygii</taxon>
        <taxon>Teleostei</taxon>
        <taxon>Neoteleostei</taxon>
        <taxon>Acanthomorphata</taxon>
        <taxon>Gobiaria</taxon>
        <taxon>Gobiiformes</taxon>
        <taxon>Gobioidei</taxon>
        <taxon>Gobiidae</taxon>
        <taxon>Oxudercinae</taxon>
        <taxon>Periophthalmus</taxon>
    </lineage>
</organism>
<feature type="domain" description="Ig-like" evidence="1">
    <location>
        <begin position="29"/>
        <end position="107"/>
    </location>
</feature>
<dbReference type="Pfam" id="PF07686">
    <property type="entry name" value="V-set"/>
    <property type="match status" value="1"/>
</dbReference>
<dbReference type="InterPro" id="IPR003599">
    <property type="entry name" value="Ig_sub"/>
</dbReference>
<reference evidence="2" key="2">
    <citation type="submission" date="2025-09" db="UniProtKB">
        <authorList>
            <consortium name="Ensembl"/>
        </authorList>
    </citation>
    <scope>IDENTIFICATION</scope>
</reference>
<reference evidence="2" key="1">
    <citation type="submission" date="2025-08" db="UniProtKB">
        <authorList>
            <consortium name="Ensembl"/>
        </authorList>
    </citation>
    <scope>IDENTIFICATION</scope>
</reference>
<evidence type="ECO:0000313" key="2">
    <source>
        <dbReference type="Ensembl" id="ENSPMGP00000016927.1"/>
    </source>
</evidence>
<dbReference type="PROSITE" id="PS50835">
    <property type="entry name" value="IG_LIKE"/>
    <property type="match status" value="1"/>
</dbReference>
<dbReference type="SMART" id="SM00406">
    <property type="entry name" value="IGv"/>
    <property type="match status" value="1"/>
</dbReference>
<keyword evidence="3" id="KW-1185">Reference proteome</keyword>
<dbReference type="SUPFAM" id="SSF48726">
    <property type="entry name" value="Immunoglobulin"/>
    <property type="match status" value="1"/>
</dbReference>
<dbReference type="STRING" id="409849.ENSPMGP00000016927"/>
<dbReference type="AlphaFoldDB" id="A0A3B4AIJ0"/>
<proteinExistence type="predicted"/>
<dbReference type="InterPro" id="IPR007110">
    <property type="entry name" value="Ig-like_dom"/>
</dbReference>
<dbReference type="InterPro" id="IPR036179">
    <property type="entry name" value="Ig-like_dom_sf"/>
</dbReference>
<evidence type="ECO:0000259" key="1">
    <source>
        <dbReference type="PROSITE" id="PS50835"/>
    </source>
</evidence>
<name>A0A3B4AIJ0_9GOBI</name>
<dbReference type="Ensembl" id="ENSPMGT00000018071.1">
    <property type="protein sequence ID" value="ENSPMGP00000016927.1"/>
    <property type="gene ID" value="ENSPMGG00000013871.1"/>
</dbReference>
<dbReference type="Gene3D" id="2.60.40.10">
    <property type="entry name" value="Immunoglobulins"/>
    <property type="match status" value="1"/>
</dbReference>
<protein>
    <recommendedName>
        <fullName evidence="1">Ig-like domain-containing protein</fullName>
    </recommendedName>
</protein>
<dbReference type="SMART" id="SM00409">
    <property type="entry name" value="IG"/>
    <property type="match status" value="1"/>
</dbReference>
<accession>A0A3B4AIJ0</accession>
<dbReference type="Proteomes" id="UP000261520">
    <property type="component" value="Unplaced"/>
</dbReference>
<evidence type="ECO:0000313" key="3">
    <source>
        <dbReference type="Proteomes" id="UP000261520"/>
    </source>
</evidence>
<sequence length="200" mass="22604">MANKTTLRSTFCYCSNKSSAFGHKNLTVGGNITLSCSNISKTTTQVDWFRVENGTKACCISSLYGYNCEPSYCSGFKHRRFQMSANVTDVFLTIYEVKTSDSGLYFCGFFIKSNIVLGEATYLSVEGKVICSHCDFLKRSMLYLTVFSHLKDIFESMSIIPTLTLDRSEEVNYAAVNIKATKRPQMHRQMEPHVIYSSTR</sequence>
<dbReference type="InterPro" id="IPR013106">
    <property type="entry name" value="Ig_V-set"/>
</dbReference>
<dbReference type="InterPro" id="IPR013783">
    <property type="entry name" value="Ig-like_fold"/>
</dbReference>